<keyword evidence="1" id="KW-0433">Leucine-rich repeat</keyword>
<evidence type="ECO:0000256" key="3">
    <source>
        <dbReference type="SAM" id="MobiDB-lite"/>
    </source>
</evidence>
<dbReference type="Pfam" id="PF22800">
    <property type="entry name" value="CFAP410_C"/>
    <property type="match status" value="1"/>
</dbReference>
<organism evidence="5 6">
    <name type="scientific">Trypanosoma rangeli SC58</name>
    <dbReference type="NCBI Taxonomy" id="429131"/>
    <lineage>
        <taxon>Eukaryota</taxon>
        <taxon>Discoba</taxon>
        <taxon>Euglenozoa</taxon>
        <taxon>Kinetoplastea</taxon>
        <taxon>Metakinetoplastina</taxon>
        <taxon>Trypanosomatida</taxon>
        <taxon>Trypanosomatidae</taxon>
        <taxon>Trypanosoma</taxon>
        <taxon>Herpetosoma</taxon>
    </lineage>
</organism>
<dbReference type="Pfam" id="PF14580">
    <property type="entry name" value="LRR_9"/>
    <property type="match status" value="1"/>
</dbReference>
<dbReference type="SUPFAM" id="SSF52058">
    <property type="entry name" value="L domain-like"/>
    <property type="match status" value="1"/>
</dbReference>
<dbReference type="PANTHER" id="PTHR18849">
    <property type="entry name" value="LEUCINE RICH REPEAT PROTEIN"/>
    <property type="match status" value="1"/>
</dbReference>
<sequence>MAGVLTENLVLQKTKVDNIQRVRKLNVCAAQLSDIGVLRRANNLEVLSLSLNELSELGVLENCRRLCELYLRKNRVEDLNQVLHLSDSNYLTVLNLAENPICQDPNYRRFVIAAIGSLQRLDDVDILPQEREEAYTVFPNLRTIAPPPSMYCDPAKGKVRPAVGQMAFHAAAARHPGPKSRHNSTSDYFDEHSTHGNGGRRTPVTRSPTKGHLAKRRTTHLDSPQYSQHDSVQRAFHAKRASFSNGGMGSVHVPSLQIGPTESGVVQAVKVLLSELSADSLDEVRRFIDALK</sequence>
<protein>
    <recommendedName>
        <fullName evidence="4">CFAP410 C-terminal domain-containing protein</fullName>
    </recommendedName>
</protein>
<dbReference type="AlphaFoldDB" id="A0A061IX01"/>
<dbReference type="VEuPathDB" id="TriTrypDB:TRSC58_05107"/>
<keyword evidence="2" id="KW-0677">Repeat</keyword>
<name>A0A061IX01_TRYRA</name>
<gene>
    <name evidence="5" type="ORF">TRSC58_05107</name>
</gene>
<dbReference type="PANTHER" id="PTHR18849:SF18">
    <property type="entry name" value="LEUCINE-RICH REPEAT PROTEIN (LRRP)"/>
    <property type="match status" value="1"/>
</dbReference>
<evidence type="ECO:0000256" key="1">
    <source>
        <dbReference type="ARBA" id="ARBA00022614"/>
    </source>
</evidence>
<evidence type="ECO:0000313" key="6">
    <source>
        <dbReference type="Proteomes" id="UP000031737"/>
    </source>
</evidence>
<dbReference type="OrthoDB" id="1517790at2759"/>
<dbReference type="InterPro" id="IPR032675">
    <property type="entry name" value="LRR_dom_sf"/>
</dbReference>
<feature type="domain" description="CFAP410 C-terminal" evidence="4">
    <location>
        <begin position="257"/>
        <end position="292"/>
    </location>
</feature>
<feature type="compositionally biased region" description="Polar residues" evidence="3">
    <location>
        <begin position="221"/>
        <end position="230"/>
    </location>
</feature>
<feature type="region of interest" description="Disordered" evidence="3">
    <location>
        <begin position="171"/>
        <end position="232"/>
    </location>
</feature>
<evidence type="ECO:0000313" key="5">
    <source>
        <dbReference type="EMBL" id="ESL07209.1"/>
    </source>
</evidence>
<dbReference type="InterPro" id="IPR055004">
    <property type="entry name" value="CFAP410_C"/>
</dbReference>
<dbReference type="PROSITE" id="PS51450">
    <property type="entry name" value="LRR"/>
    <property type="match status" value="1"/>
</dbReference>
<evidence type="ECO:0000259" key="4">
    <source>
        <dbReference type="Pfam" id="PF22800"/>
    </source>
</evidence>
<comment type="caution">
    <text evidence="5">The sequence shown here is derived from an EMBL/GenBank/DDBJ whole genome shotgun (WGS) entry which is preliminary data.</text>
</comment>
<dbReference type="InterPro" id="IPR001611">
    <property type="entry name" value="Leu-rich_rpt"/>
</dbReference>
<reference evidence="5 6" key="1">
    <citation type="submission" date="2013-07" db="EMBL/GenBank/DDBJ databases">
        <authorList>
            <person name="Stoco P.H."/>
            <person name="Wagner G."/>
            <person name="Gerber A."/>
            <person name="Zaha A."/>
            <person name="Thompson C."/>
            <person name="Bartholomeu D.C."/>
            <person name="Luckemeyer D.D."/>
            <person name="Bahia D."/>
            <person name="Loreto E."/>
            <person name="Prestes E.B."/>
            <person name="Lima F.M."/>
            <person name="Rodrigues-Luiz G."/>
            <person name="Vallejo G.A."/>
            <person name="Filho J.F."/>
            <person name="Monteiro K.M."/>
            <person name="Tyler K.M."/>
            <person name="de Almeida L.G."/>
            <person name="Ortiz M.F."/>
            <person name="Siervo M.A."/>
            <person name="de Moraes M.H."/>
            <person name="Cunha O.L."/>
            <person name="Mendonca-Neto R."/>
            <person name="Silva R."/>
            <person name="Teixeira S.M."/>
            <person name="Murta S.M."/>
            <person name="Sincero T.C."/>
            <person name="Mendes T.A."/>
            <person name="Urmenyi T.P."/>
            <person name="Silva V.G."/>
            <person name="da Rocha W.D."/>
            <person name="Andersson B."/>
            <person name="Romanha A.J."/>
            <person name="Steindel M."/>
            <person name="de Vasconcelos A.T."/>
            <person name="Grisard E.C."/>
        </authorList>
    </citation>
    <scope>NUCLEOTIDE SEQUENCE [LARGE SCALE GENOMIC DNA]</scope>
    <source>
        <strain evidence="5 6">SC58</strain>
    </source>
</reference>
<proteinExistence type="predicted"/>
<dbReference type="Gene3D" id="3.80.10.10">
    <property type="entry name" value="Ribonuclease Inhibitor"/>
    <property type="match status" value="1"/>
</dbReference>
<dbReference type="EMBL" id="AUPL01005107">
    <property type="protein sequence ID" value="ESL07209.1"/>
    <property type="molecule type" value="Genomic_DNA"/>
</dbReference>
<accession>A0A061IX01</accession>
<keyword evidence="6" id="KW-1185">Reference proteome</keyword>
<dbReference type="Proteomes" id="UP000031737">
    <property type="component" value="Unassembled WGS sequence"/>
</dbReference>
<evidence type="ECO:0000256" key="2">
    <source>
        <dbReference type="ARBA" id="ARBA00022737"/>
    </source>
</evidence>